<keyword evidence="2" id="KW-1185">Reference proteome</keyword>
<dbReference type="InterPro" id="IPR011705">
    <property type="entry name" value="BACK"/>
</dbReference>
<reference evidence="3" key="1">
    <citation type="submission" date="2025-08" db="UniProtKB">
        <authorList>
            <consortium name="RefSeq"/>
        </authorList>
    </citation>
    <scope>IDENTIFICATION</scope>
</reference>
<dbReference type="SMART" id="SM00225">
    <property type="entry name" value="BTB"/>
    <property type="match status" value="1"/>
</dbReference>
<protein>
    <submittedName>
        <fullName evidence="3">RCC1 and BTB domain-containing protein 1-like</fullName>
    </submittedName>
</protein>
<sequence>MSVAQSVALSFDDPATSDVKIALEGKIIHVHKVILKIRCEHFRSMFQSHWEQDGKDVIEISQFTYPVYRAFLQFLYTDRIDLSPEHAIGLLDLANSYLEKRLKALCERTIMQGITVANVAMLYAAAIQYEAKELEEFCLRFAVNHLTAVTQSEAFAELDEATLKRFIQRAATQGAFRC</sequence>
<dbReference type="Pfam" id="PF07707">
    <property type="entry name" value="BACK"/>
    <property type="match status" value="1"/>
</dbReference>
<dbReference type="RefSeq" id="XP_014672354.1">
    <property type="nucleotide sequence ID" value="XM_014816868.1"/>
</dbReference>
<accession>A0ABM1EJI3</accession>
<dbReference type="Pfam" id="PF00651">
    <property type="entry name" value="BTB"/>
    <property type="match status" value="1"/>
</dbReference>
<dbReference type="CDD" id="cd18498">
    <property type="entry name" value="BACK_RCBTB1_2"/>
    <property type="match status" value="1"/>
</dbReference>
<dbReference type="GeneID" id="106812872"/>
<name>A0ABM1EJI3_PRICU</name>
<gene>
    <name evidence="3" type="primary">LOC106812872</name>
</gene>
<dbReference type="InterPro" id="IPR011333">
    <property type="entry name" value="SKP1/BTB/POZ_sf"/>
</dbReference>
<evidence type="ECO:0000259" key="1">
    <source>
        <dbReference type="PROSITE" id="PS50097"/>
    </source>
</evidence>
<organism evidence="2 3">
    <name type="scientific">Priapulus caudatus</name>
    <name type="common">Priapulid worm</name>
    <dbReference type="NCBI Taxonomy" id="37621"/>
    <lineage>
        <taxon>Eukaryota</taxon>
        <taxon>Metazoa</taxon>
        <taxon>Ecdysozoa</taxon>
        <taxon>Scalidophora</taxon>
        <taxon>Priapulida</taxon>
        <taxon>Priapulimorpha</taxon>
        <taxon>Priapulimorphida</taxon>
        <taxon>Priapulidae</taxon>
        <taxon>Priapulus</taxon>
    </lineage>
</organism>
<dbReference type="InterPro" id="IPR000210">
    <property type="entry name" value="BTB/POZ_dom"/>
</dbReference>
<dbReference type="PANTHER" id="PTHR24410">
    <property type="entry name" value="HL07962P-RELATED"/>
    <property type="match status" value="1"/>
</dbReference>
<dbReference type="Gene3D" id="3.30.710.10">
    <property type="entry name" value="Potassium Channel Kv1.1, Chain A"/>
    <property type="match status" value="1"/>
</dbReference>
<evidence type="ECO:0000313" key="3">
    <source>
        <dbReference type="RefSeq" id="XP_014672354.1"/>
    </source>
</evidence>
<proteinExistence type="predicted"/>
<feature type="domain" description="BTB" evidence="1">
    <location>
        <begin position="17"/>
        <end position="84"/>
    </location>
</feature>
<dbReference type="InterPro" id="IPR051481">
    <property type="entry name" value="BTB-POZ/Galectin-3-binding"/>
</dbReference>
<dbReference type="PANTHER" id="PTHR24410:SF23">
    <property type="entry name" value="BTB DOMAIN-CONTAINING PROTEIN-RELATED"/>
    <property type="match status" value="1"/>
</dbReference>
<evidence type="ECO:0000313" key="2">
    <source>
        <dbReference type="Proteomes" id="UP000695022"/>
    </source>
</evidence>
<dbReference type="PROSITE" id="PS50097">
    <property type="entry name" value="BTB"/>
    <property type="match status" value="1"/>
</dbReference>
<dbReference type="Proteomes" id="UP000695022">
    <property type="component" value="Unplaced"/>
</dbReference>
<dbReference type="CDD" id="cd18298">
    <property type="entry name" value="BTB_POZ_RCBTB1_2"/>
    <property type="match status" value="1"/>
</dbReference>
<dbReference type="SUPFAM" id="SSF54695">
    <property type="entry name" value="POZ domain"/>
    <property type="match status" value="1"/>
</dbReference>